<evidence type="ECO:0000313" key="2">
    <source>
        <dbReference type="Proteomes" id="UP000319732"/>
    </source>
</evidence>
<protein>
    <submittedName>
        <fullName evidence="1">Glutaredoxin family protein</fullName>
    </submittedName>
</protein>
<dbReference type="EMBL" id="VHSG01000009">
    <property type="protein sequence ID" value="TQV80982.1"/>
    <property type="molecule type" value="Genomic_DNA"/>
</dbReference>
<dbReference type="SUPFAM" id="SSF52833">
    <property type="entry name" value="Thioredoxin-like"/>
    <property type="match status" value="1"/>
</dbReference>
<evidence type="ECO:0000313" key="1">
    <source>
        <dbReference type="EMBL" id="TQV80982.1"/>
    </source>
</evidence>
<accession>A0A545TUU5</accession>
<dbReference type="PANTHER" id="PTHR33558">
    <property type="entry name" value="GLUTAREDOXIN-LIKE PROTEIN C5ORF63 HOMOLOG"/>
    <property type="match status" value="1"/>
</dbReference>
<organism evidence="1 2">
    <name type="scientific">Exilibacterium tricleocarpae</name>
    <dbReference type="NCBI Taxonomy" id="2591008"/>
    <lineage>
        <taxon>Bacteria</taxon>
        <taxon>Pseudomonadati</taxon>
        <taxon>Pseudomonadota</taxon>
        <taxon>Gammaproteobacteria</taxon>
        <taxon>Cellvibrionales</taxon>
        <taxon>Cellvibrionaceae</taxon>
        <taxon>Exilibacterium</taxon>
    </lineage>
</organism>
<dbReference type="Pfam" id="PF05768">
    <property type="entry name" value="Glrx-like"/>
    <property type="match status" value="1"/>
</dbReference>
<dbReference type="InterPro" id="IPR008554">
    <property type="entry name" value="Glutaredoxin-like"/>
</dbReference>
<keyword evidence="2" id="KW-1185">Reference proteome</keyword>
<dbReference type="Proteomes" id="UP000319732">
    <property type="component" value="Unassembled WGS sequence"/>
</dbReference>
<sequence length="84" mass="9109">MPTLLLYTTLGCHLCEEAKALIEPLLPASGLCLEEIDIATDETLMQRYGVRIPVLAVADTPAELGWPFDTGQLRAFLAGLPLRA</sequence>
<dbReference type="Gene3D" id="3.40.30.10">
    <property type="entry name" value="Glutaredoxin"/>
    <property type="match status" value="1"/>
</dbReference>
<reference evidence="1 2" key="1">
    <citation type="submission" date="2019-06" db="EMBL/GenBank/DDBJ databases">
        <title>Whole genome sequence for Cellvibrionaceae sp. R142.</title>
        <authorList>
            <person name="Wang G."/>
        </authorList>
    </citation>
    <scope>NUCLEOTIDE SEQUENCE [LARGE SCALE GENOMIC DNA]</scope>
    <source>
        <strain evidence="1 2">R142</strain>
    </source>
</reference>
<proteinExistence type="predicted"/>
<gene>
    <name evidence="1" type="ORF">FKG94_09810</name>
</gene>
<name>A0A545TUU5_9GAMM</name>
<dbReference type="RefSeq" id="WP_142904036.1">
    <property type="nucleotide sequence ID" value="NZ_ML660091.1"/>
</dbReference>
<comment type="caution">
    <text evidence="1">The sequence shown here is derived from an EMBL/GenBank/DDBJ whole genome shotgun (WGS) entry which is preliminary data.</text>
</comment>
<dbReference type="OrthoDB" id="8537427at2"/>
<dbReference type="InterPro" id="IPR052565">
    <property type="entry name" value="Glutaredoxin-like_YDR286C"/>
</dbReference>
<dbReference type="AlphaFoldDB" id="A0A545TUU5"/>
<dbReference type="InterPro" id="IPR036249">
    <property type="entry name" value="Thioredoxin-like_sf"/>
</dbReference>
<dbReference type="PANTHER" id="PTHR33558:SF1">
    <property type="entry name" value="GLUTAREDOXIN-LIKE PROTEIN C5ORF63 HOMOLOG"/>
    <property type="match status" value="1"/>
</dbReference>